<keyword evidence="2" id="KW-1185">Reference proteome</keyword>
<dbReference type="Proteomes" id="UP001218638">
    <property type="component" value="Chromosome"/>
</dbReference>
<dbReference type="NCBIfam" id="TIGR03067">
    <property type="entry name" value="Planc_TIGR03067"/>
    <property type="match status" value="1"/>
</dbReference>
<dbReference type="InterPro" id="IPR017504">
    <property type="entry name" value="CHP03067_Planctomycetes"/>
</dbReference>
<protein>
    <submittedName>
        <fullName evidence="1">TIGR03067 domain-containing protein</fullName>
    </submittedName>
</protein>
<dbReference type="AlphaFoldDB" id="A0AAF0CNT7"/>
<dbReference type="EMBL" id="CP119075">
    <property type="protein sequence ID" value="WED64820.1"/>
    <property type="molecule type" value="Genomic_DNA"/>
</dbReference>
<dbReference type="KEGG" id="slom:PXH66_20945"/>
<evidence type="ECO:0000313" key="2">
    <source>
        <dbReference type="Proteomes" id="UP001218638"/>
    </source>
</evidence>
<dbReference type="RefSeq" id="WP_330931916.1">
    <property type="nucleotide sequence ID" value="NZ_CP119075.1"/>
</dbReference>
<evidence type="ECO:0000313" key="1">
    <source>
        <dbReference type="EMBL" id="WED64820.1"/>
    </source>
</evidence>
<reference evidence="1" key="1">
    <citation type="submission" date="2023-03" db="EMBL/GenBank/DDBJ databases">
        <title>Lomoglobus Profundus gen. nov., sp. nov., a novel member of the phylum Verrucomicrobia, isolated from deep-marine sediment of South China Sea.</title>
        <authorList>
            <person name="Ahmad T."/>
            <person name="Ishaq S.E."/>
            <person name="Wang F."/>
        </authorList>
    </citation>
    <scope>NUCLEOTIDE SEQUENCE</scope>
    <source>
        <strain evidence="1">LMO-M01</strain>
    </source>
</reference>
<sequence length="123" mass="12756">MAAESVNDFEGDWSVVGGRLGGASIPLPETTLSICADAYVVTSETGRDTGKLVWGDADGPLTVDLIGTTGAHAGNTIKAIARVRGDVMQLCYTVDGSARPDGFDVASGTPVVTVRYRRVRANA</sequence>
<proteinExistence type="predicted"/>
<gene>
    <name evidence="1" type="ORF">PXH66_20945</name>
</gene>
<organism evidence="1 2">
    <name type="scientific">Synoicihabitans lomoniglobus</name>
    <dbReference type="NCBI Taxonomy" id="2909285"/>
    <lineage>
        <taxon>Bacteria</taxon>
        <taxon>Pseudomonadati</taxon>
        <taxon>Verrucomicrobiota</taxon>
        <taxon>Opitutia</taxon>
        <taxon>Opitutales</taxon>
        <taxon>Opitutaceae</taxon>
        <taxon>Synoicihabitans</taxon>
    </lineage>
</organism>
<accession>A0AAF0CNT7</accession>
<name>A0AAF0CNT7_9BACT</name>